<accession>A0A1I6REC0</accession>
<gene>
    <name evidence="1" type="ORF">SAMN04488556_1737</name>
</gene>
<organism evidence="1 2">
    <name type="scientific">Halostagnicola kamekurae</name>
    <dbReference type="NCBI Taxonomy" id="619731"/>
    <lineage>
        <taxon>Archaea</taxon>
        <taxon>Methanobacteriati</taxon>
        <taxon>Methanobacteriota</taxon>
        <taxon>Stenosarchaea group</taxon>
        <taxon>Halobacteria</taxon>
        <taxon>Halobacteriales</taxon>
        <taxon>Natrialbaceae</taxon>
        <taxon>Halostagnicola</taxon>
    </lineage>
</organism>
<dbReference type="OrthoDB" id="192207at2157"/>
<evidence type="ECO:0000313" key="2">
    <source>
        <dbReference type="Proteomes" id="UP000199199"/>
    </source>
</evidence>
<evidence type="ECO:0008006" key="3">
    <source>
        <dbReference type="Google" id="ProtNLM"/>
    </source>
</evidence>
<evidence type="ECO:0000313" key="1">
    <source>
        <dbReference type="EMBL" id="SFS63077.1"/>
    </source>
</evidence>
<name>A0A1I6REC0_9EURY</name>
<reference evidence="2" key="1">
    <citation type="submission" date="2016-10" db="EMBL/GenBank/DDBJ databases">
        <authorList>
            <person name="Varghese N."/>
            <person name="Submissions S."/>
        </authorList>
    </citation>
    <scope>NUCLEOTIDE SEQUENCE [LARGE SCALE GENOMIC DNA]</scope>
    <source>
        <strain evidence="2">DSM 22427</strain>
    </source>
</reference>
<sequence>MTYGMHDALRDTIVDLRAHDDLVALLEDPTAIDEGWPKDVQDHPVVVRVQPITEASNSQREFSTIQRQFRLQVSVVMTDTWRSEQSAPTYRMAEIMATVADRLDIAVDAPELLPEGTDSSSWSEVTGDRLALMQDWLTTTYTR</sequence>
<dbReference type="Proteomes" id="UP000199199">
    <property type="component" value="Unassembled WGS sequence"/>
</dbReference>
<proteinExistence type="predicted"/>
<dbReference type="RefSeq" id="WP_092903730.1">
    <property type="nucleotide sequence ID" value="NZ_FOZS01000002.1"/>
</dbReference>
<protein>
    <recommendedName>
        <fullName evidence="3">DUF3168 domain-containing protein</fullName>
    </recommendedName>
</protein>
<keyword evidence="2" id="KW-1185">Reference proteome</keyword>
<dbReference type="AlphaFoldDB" id="A0A1I6REC0"/>
<dbReference type="EMBL" id="FOZS01000002">
    <property type="protein sequence ID" value="SFS63077.1"/>
    <property type="molecule type" value="Genomic_DNA"/>
</dbReference>